<dbReference type="HOGENOM" id="CLU_031960_0_1_0"/>
<dbReference type="Gene3D" id="3.40.710.10">
    <property type="entry name" value="DD-peptidase/beta-lactamase superfamily"/>
    <property type="match status" value="1"/>
</dbReference>
<dbReference type="OrthoDB" id="114898at2"/>
<comment type="similarity">
    <text evidence="2">Belongs to the class-A beta-lactamase family.</text>
</comment>
<dbReference type="PaxDb" id="1198114-AciX9_0053"/>
<evidence type="ECO:0000259" key="5">
    <source>
        <dbReference type="Pfam" id="PF13354"/>
    </source>
</evidence>
<dbReference type="PANTHER" id="PTHR35333:SF3">
    <property type="entry name" value="BETA-LACTAMASE-TYPE TRANSPEPTIDASE FOLD CONTAINING PROTEIN"/>
    <property type="match status" value="1"/>
</dbReference>
<dbReference type="RefSeq" id="WP_013578473.1">
    <property type="nucleotide sequence ID" value="NC_015064.1"/>
</dbReference>
<evidence type="ECO:0000256" key="1">
    <source>
        <dbReference type="ARBA" id="ARBA00001526"/>
    </source>
</evidence>
<dbReference type="eggNOG" id="COG2367">
    <property type="taxonomic scope" value="Bacteria"/>
</dbReference>
<dbReference type="STRING" id="1198114.AciX9_0053"/>
<proteinExistence type="inferred from homology"/>
<dbReference type="AlphaFoldDB" id="E8X484"/>
<dbReference type="EC" id="3.5.2.6" evidence="3"/>
<evidence type="ECO:0000256" key="2">
    <source>
        <dbReference type="ARBA" id="ARBA00009009"/>
    </source>
</evidence>
<feature type="chain" id="PRO_5003234153" description="beta-lactamase" evidence="4">
    <location>
        <begin position="19"/>
        <end position="295"/>
    </location>
</feature>
<dbReference type="InterPro" id="IPR045155">
    <property type="entry name" value="Beta-lactam_cat"/>
</dbReference>
<dbReference type="GO" id="GO:0030655">
    <property type="term" value="P:beta-lactam antibiotic catabolic process"/>
    <property type="evidence" value="ECO:0007669"/>
    <property type="project" value="InterPro"/>
</dbReference>
<dbReference type="GO" id="GO:0008800">
    <property type="term" value="F:beta-lactamase activity"/>
    <property type="evidence" value="ECO:0007669"/>
    <property type="project" value="UniProtKB-EC"/>
</dbReference>
<dbReference type="Pfam" id="PF13354">
    <property type="entry name" value="Beta-lactamase2"/>
    <property type="match status" value="1"/>
</dbReference>
<accession>E8X484</accession>
<evidence type="ECO:0000313" key="7">
    <source>
        <dbReference type="Proteomes" id="UP000000343"/>
    </source>
</evidence>
<evidence type="ECO:0000313" key="6">
    <source>
        <dbReference type="EMBL" id="ADW67144.1"/>
    </source>
</evidence>
<feature type="signal peptide" evidence="4">
    <location>
        <begin position="1"/>
        <end position="18"/>
    </location>
</feature>
<dbReference type="InterPro" id="IPR000871">
    <property type="entry name" value="Beta-lactam_class-A"/>
</dbReference>
<gene>
    <name evidence="6" type="ordered locus">AciX9_0053</name>
</gene>
<reference evidence="7" key="1">
    <citation type="submission" date="2011-01" db="EMBL/GenBank/DDBJ databases">
        <title>Complete sequence of chromosome of Acidobacterium sp. MP5ACTX9.</title>
        <authorList>
            <consortium name="US DOE Joint Genome Institute"/>
            <person name="Lucas S."/>
            <person name="Copeland A."/>
            <person name="Lapidus A."/>
            <person name="Cheng J.-F."/>
            <person name="Goodwin L."/>
            <person name="Pitluck S."/>
            <person name="Teshima H."/>
            <person name="Detter J.C."/>
            <person name="Han C."/>
            <person name="Tapia R."/>
            <person name="Land M."/>
            <person name="Hauser L."/>
            <person name="Kyrpides N."/>
            <person name="Ivanova N."/>
            <person name="Ovchinnikova G."/>
            <person name="Pagani I."/>
            <person name="Rawat S.R."/>
            <person name="Mannisto M."/>
            <person name="Haggblom M.M."/>
            <person name="Woyke T."/>
        </authorList>
    </citation>
    <scope>NUCLEOTIDE SEQUENCE [LARGE SCALE GENOMIC DNA]</scope>
    <source>
        <strain evidence="7">MP5ACTX9</strain>
    </source>
</reference>
<keyword evidence="4" id="KW-0732">Signal</keyword>
<dbReference type="NCBIfam" id="NF033103">
    <property type="entry name" value="bla_class_A"/>
    <property type="match status" value="1"/>
</dbReference>
<dbReference type="Proteomes" id="UP000000343">
    <property type="component" value="Chromosome"/>
</dbReference>
<feature type="domain" description="Beta-lactamase class A catalytic" evidence="5">
    <location>
        <begin position="53"/>
        <end position="265"/>
    </location>
</feature>
<protein>
    <recommendedName>
        <fullName evidence="3">beta-lactamase</fullName>
        <ecNumber evidence="3">3.5.2.6</ecNumber>
    </recommendedName>
</protein>
<evidence type="ECO:0000256" key="3">
    <source>
        <dbReference type="ARBA" id="ARBA00012865"/>
    </source>
</evidence>
<name>E8X484_GRATM</name>
<organism evidence="7">
    <name type="scientific">Granulicella tundricola (strain ATCC BAA-1859 / DSM 23138 / MP5ACTX9)</name>
    <dbReference type="NCBI Taxonomy" id="1198114"/>
    <lineage>
        <taxon>Bacteria</taxon>
        <taxon>Pseudomonadati</taxon>
        <taxon>Acidobacteriota</taxon>
        <taxon>Terriglobia</taxon>
        <taxon>Terriglobales</taxon>
        <taxon>Acidobacteriaceae</taxon>
        <taxon>Granulicella</taxon>
    </lineage>
</organism>
<keyword evidence="7" id="KW-1185">Reference proteome</keyword>
<dbReference type="EMBL" id="CP002480">
    <property type="protein sequence ID" value="ADW67144.1"/>
    <property type="molecule type" value="Genomic_DNA"/>
</dbReference>
<comment type="catalytic activity">
    <reaction evidence="1">
        <text>a beta-lactam + H2O = a substituted beta-amino acid</text>
        <dbReference type="Rhea" id="RHEA:20401"/>
        <dbReference type="ChEBI" id="CHEBI:15377"/>
        <dbReference type="ChEBI" id="CHEBI:35627"/>
        <dbReference type="ChEBI" id="CHEBI:140347"/>
        <dbReference type="EC" id="3.5.2.6"/>
    </reaction>
</comment>
<dbReference type="PANTHER" id="PTHR35333">
    <property type="entry name" value="BETA-LACTAMASE"/>
    <property type="match status" value="1"/>
</dbReference>
<dbReference type="SUPFAM" id="SSF56601">
    <property type="entry name" value="beta-lactamase/transpeptidase-like"/>
    <property type="match status" value="1"/>
</dbReference>
<evidence type="ECO:0000256" key="4">
    <source>
        <dbReference type="SAM" id="SignalP"/>
    </source>
</evidence>
<dbReference type="GO" id="GO:0046677">
    <property type="term" value="P:response to antibiotic"/>
    <property type="evidence" value="ECO:0007669"/>
    <property type="project" value="InterPro"/>
</dbReference>
<sequence length="295" mass="31991">MKRILACCVGLVVGSAMAQGGLRQQIRATAEQAKGKVSVACSLPGTLLDCDLHPDAHPPMQSVFKLPLGMAILDQVQRGRFTIDQPIRFLASDRIPNAYSPLQDEFPQADVDVPLRELLRLSVSLSDNCAADVLLRILGGPKVLQAYIDSLGIEGFHIQDDEAGLHQDVLAQYRNWFEPSAAVALLRLINDRPPFSRQNTALLTGWMKTPPDRPSRVAQALPKGIEVLHKTGTSDVSPAGVAYATNDIGLITLPDGRRLAVAVFVTDASADTATRDRVIAEISRQIYDAALQAKR</sequence>
<dbReference type="InterPro" id="IPR012338">
    <property type="entry name" value="Beta-lactam/transpept-like"/>
</dbReference>
<dbReference type="KEGG" id="acm:AciX9_0053"/>